<gene>
    <name evidence="11" type="ORF">TVY486_0906330</name>
</gene>
<protein>
    <recommendedName>
        <fullName evidence="3">cysteine desulfurase</fullName>
        <ecNumber evidence="3">2.8.1.7</ecNumber>
    </recommendedName>
</protein>
<keyword evidence="6" id="KW-0663">Pyridoxal phosphate</keyword>
<dbReference type="InterPro" id="IPR020578">
    <property type="entry name" value="Aminotrans_V_PyrdxlP_BS"/>
</dbReference>
<dbReference type="PANTHER" id="PTHR11601:SF34">
    <property type="entry name" value="CYSTEINE DESULFURASE"/>
    <property type="match status" value="1"/>
</dbReference>
<organism evidence="11">
    <name type="scientific">Trypanosoma vivax (strain Y486)</name>
    <dbReference type="NCBI Taxonomy" id="1055687"/>
    <lineage>
        <taxon>Eukaryota</taxon>
        <taxon>Discoba</taxon>
        <taxon>Euglenozoa</taxon>
        <taxon>Kinetoplastea</taxon>
        <taxon>Metakinetoplastina</taxon>
        <taxon>Trypanosomatida</taxon>
        <taxon>Trypanosomatidae</taxon>
        <taxon>Trypanosoma</taxon>
        <taxon>Duttonella</taxon>
    </lineage>
</organism>
<dbReference type="SUPFAM" id="SSF53383">
    <property type="entry name" value="PLP-dependent transferases"/>
    <property type="match status" value="1"/>
</dbReference>
<keyword evidence="5" id="KW-0479">Metal-binding</keyword>
<dbReference type="EMBL" id="HE573025">
    <property type="protein sequence ID" value="CCC50812.1"/>
    <property type="molecule type" value="Genomic_DNA"/>
</dbReference>
<evidence type="ECO:0000256" key="8">
    <source>
        <dbReference type="ARBA" id="ARBA00023014"/>
    </source>
</evidence>
<dbReference type="PROSITE" id="PS00595">
    <property type="entry name" value="AA_TRANSFER_CLASS_5"/>
    <property type="match status" value="1"/>
</dbReference>
<reference evidence="11" key="1">
    <citation type="journal article" date="2012" name="Proc. Natl. Acad. Sci. U.S.A.">
        <title>Antigenic diversity is generated by distinct evolutionary mechanisms in African trypanosome species.</title>
        <authorList>
            <person name="Jackson A.P."/>
            <person name="Berry A."/>
            <person name="Aslett M."/>
            <person name="Allison H.C."/>
            <person name="Burton P."/>
            <person name="Vavrova-Anderson J."/>
            <person name="Brown R."/>
            <person name="Browne H."/>
            <person name="Corton N."/>
            <person name="Hauser H."/>
            <person name="Gamble J."/>
            <person name="Gilderthorp R."/>
            <person name="Marcello L."/>
            <person name="McQuillan J."/>
            <person name="Otto T.D."/>
            <person name="Quail M.A."/>
            <person name="Sanders M.J."/>
            <person name="van Tonder A."/>
            <person name="Ginger M.L."/>
            <person name="Field M.C."/>
            <person name="Barry J.D."/>
            <person name="Hertz-Fowler C."/>
            <person name="Berriman M."/>
        </authorList>
    </citation>
    <scope>NUCLEOTIDE SEQUENCE</scope>
    <source>
        <strain evidence="11">Y486</strain>
    </source>
</reference>
<dbReference type="InterPro" id="IPR016454">
    <property type="entry name" value="Cysteine_dSase"/>
</dbReference>
<dbReference type="InterPro" id="IPR000192">
    <property type="entry name" value="Aminotrans_V_dom"/>
</dbReference>
<dbReference type="Gene3D" id="3.90.1150.10">
    <property type="entry name" value="Aspartate Aminotransferase, domain 1"/>
    <property type="match status" value="1"/>
</dbReference>
<evidence type="ECO:0000313" key="11">
    <source>
        <dbReference type="EMBL" id="CCC50812.1"/>
    </source>
</evidence>
<name>G0U3F5_TRYVY</name>
<dbReference type="InterPro" id="IPR015421">
    <property type="entry name" value="PyrdxlP-dep_Trfase_major"/>
</dbReference>
<sequence length="441" mass="47169">MCSIDGPPLKRLLPQPLTPTDPLPIYLDHNATTPLCPEAWEAMQAVVSSTWGNPSSAHPYGMAAKFALEQARAKVAAAIGAGNPETIVFTSGGTESNNMAIIGGMVALRSRCPDRCNIITTCAEHPAVEEVISYLEKESHGDHRGDHFARVVAHRFPVSPKTGCVSVDEWRKLLLALPGGPRSVGMVSVMHANNEIGAVNPVREIVKVVKELCGHEALFHTDAAQSVGKVPVDVDAMQVDMLSLCSHKFYGPKGVGALYVKKDVQLQNILFGAGHEGGLRPGTENVLLVTGMAEALRVACSQIDVHASQMRATRDELLRVMKEELQKANMSFVINGDINCALPNTLSIALYRSDGNGRRKYISAHAVIQVVGNKVCMSSGAACHAGEEHVDVSASLRSVGVESDRALGTLRLTTGRSTTIAEARRAARIIVRQAAQQLGEV</sequence>
<keyword evidence="7" id="KW-0408">Iron</keyword>
<evidence type="ECO:0000256" key="7">
    <source>
        <dbReference type="ARBA" id="ARBA00023004"/>
    </source>
</evidence>
<dbReference type="GO" id="GO:0051536">
    <property type="term" value="F:iron-sulfur cluster binding"/>
    <property type="evidence" value="ECO:0007669"/>
    <property type="project" value="UniProtKB-KW"/>
</dbReference>
<evidence type="ECO:0000256" key="6">
    <source>
        <dbReference type="ARBA" id="ARBA00022898"/>
    </source>
</evidence>
<evidence type="ECO:0000256" key="4">
    <source>
        <dbReference type="ARBA" id="ARBA00022679"/>
    </source>
</evidence>
<evidence type="ECO:0000259" key="10">
    <source>
        <dbReference type="Pfam" id="PF00266"/>
    </source>
</evidence>
<dbReference type="Gene3D" id="3.40.640.10">
    <property type="entry name" value="Type I PLP-dependent aspartate aminotransferase-like (Major domain)"/>
    <property type="match status" value="1"/>
</dbReference>
<dbReference type="GO" id="GO:0008483">
    <property type="term" value="F:transaminase activity"/>
    <property type="evidence" value="ECO:0007669"/>
    <property type="project" value="UniProtKB-KW"/>
</dbReference>
<evidence type="ECO:0000256" key="5">
    <source>
        <dbReference type="ARBA" id="ARBA00022723"/>
    </source>
</evidence>
<dbReference type="PIRSF" id="PIRSF005572">
    <property type="entry name" value="NifS"/>
    <property type="match status" value="1"/>
</dbReference>
<keyword evidence="4 11" id="KW-0808">Transferase</keyword>
<evidence type="ECO:0000256" key="9">
    <source>
        <dbReference type="RuleBase" id="RU004504"/>
    </source>
</evidence>
<evidence type="ECO:0000256" key="1">
    <source>
        <dbReference type="ARBA" id="ARBA00001933"/>
    </source>
</evidence>
<dbReference type="Pfam" id="PF00266">
    <property type="entry name" value="Aminotran_5"/>
    <property type="match status" value="1"/>
</dbReference>
<dbReference type="InterPro" id="IPR015424">
    <property type="entry name" value="PyrdxlP-dep_Trfase"/>
</dbReference>
<dbReference type="PANTHER" id="PTHR11601">
    <property type="entry name" value="CYSTEINE DESULFURYLASE FAMILY MEMBER"/>
    <property type="match status" value="1"/>
</dbReference>
<dbReference type="Gene3D" id="1.10.260.50">
    <property type="match status" value="1"/>
</dbReference>
<dbReference type="InterPro" id="IPR015422">
    <property type="entry name" value="PyrdxlP-dep_Trfase_small"/>
</dbReference>
<dbReference type="GO" id="GO:0046872">
    <property type="term" value="F:metal ion binding"/>
    <property type="evidence" value="ECO:0007669"/>
    <property type="project" value="UniProtKB-KW"/>
</dbReference>
<accession>G0U3F5</accession>
<keyword evidence="8" id="KW-0411">Iron-sulfur</keyword>
<feature type="domain" description="Aminotransferase class V" evidence="10">
    <location>
        <begin position="25"/>
        <end position="397"/>
    </location>
</feature>
<dbReference type="EC" id="2.8.1.7" evidence="3"/>
<comment type="similarity">
    <text evidence="2">Belongs to the class-V pyridoxal-phosphate-dependent aminotransferase family. NifS/IscS subfamily.</text>
</comment>
<keyword evidence="11" id="KW-0032">Aminotransferase</keyword>
<dbReference type="VEuPathDB" id="TriTrypDB:TvY486_0906330"/>
<evidence type="ECO:0000256" key="2">
    <source>
        <dbReference type="ARBA" id="ARBA00006490"/>
    </source>
</evidence>
<dbReference type="OMA" id="IIYGQSE"/>
<dbReference type="AlphaFoldDB" id="G0U3F5"/>
<proteinExistence type="inferred from homology"/>
<dbReference type="GO" id="GO:0031071">
    <property type="term" value="F:cysteine desulfurase activity"/>
    <property type="evidence" value="ECO:0007669"/>
    <property type="project" value="UniProtKB-EC"/>
</dbReference>
<comment type="cofactor">
    <cofactor evidence="1 9">
        <name>pyridoxal 5'-phosphate</name>
        <dbReference type="ChEBI" id="CHEBI:597326"/>
    </cofactor>
</comment>
<evidence type="ECO:0000256" key="3">
    <source>
        <dbReference type="ARBA" id="ARBA00012239"/>
    </source>
</evidence>